<dbReference type="PANTHER" id="PTHR33572">
    <property type="entry name" value="SPORE DEVELOPMENT REGULATOR VOSA"/>
    <property type="match status" value="1"/>
</dbReference>
<keyword evidence="8" id="KW-1185">Reference proteome</keyword>
<dbReference type="Pfam" id="PF02466">
    <property type="entry name" value="Tim17"/>
    <property type="match status" value="1"/>
</dbReference>
<accession>A0A4Y9ZL66</accession>
<comment type="subcellular location">
    <subcellularLocation>
        <location evidence="1">Nucleus</location>
    </subcellularLocation>
</comment>
<evidence type="ECO:0000256" key="5">
    <source>
        <dbReference type="SAM" id="MobiDB-lite"/>
    </source>
</evidence>
<feature type="domain" description="Velvet" evidence="6">
    <location>
        <begin position="225"/>
        <end position="372"/>
    </location>
</feature>
<dbReference type="Proteomes" id="UP000298061">
    <property type="component" value="Unassembled WGS sequence"/>
</dbReference>
<dbReference type="GO" id="GO:0005634">
    <property type="term" value="C:nucleus"/>
    <property type="evidence" value="ECO:0007669"/>
    <property type="project" value="UniProtKB-SubCell"/>
</dbReference>
<dbReference type="Pfam" id="PF11754">
    <property type="entry name" value="Velvet"/>
    <property type="match status" value="2"/>
</dbReference>
<evidence type="ECO:0000313" key="8">
    <source>
        <dbReference type="Proteomes" id="UP000298061"/>
    </source>
</evidence>
<gene>
    <name evidence="7" type="ORF">EWM64_g9186</name>
</gene>
<feature type="region of interest" description="Disordered" evidence="5">
    <location>
        <begin position="1"/>
        <end position="38"/>
    </location>
</feature>
<protein>
    <recommendedName>
        <fullName evidence="6">Velvet domain-containing protein</fullName>
    </recommendedName>
</protein>
<evidence type="ECO:0000256" key="4">
    <source>
        <dbReference type="ARBA" id="ARBA00023242"/>
    </source>
</evidence>
<dbReference type="PROSITE" id="PS51821">
    <property type="entry name" value="VELVET"/>
    <property type="match status" value="1"/>
</dbReference>
<proteinExistence type="predicted"/>
<dbReference type="PANTHER" id="PTHR33572:SF15">
    <property type="entry name" value="VELVET DOMAIN-CONTAINING PROTEIN"/>
    <property type="match status" value="1"/>
</dbReference>
<keyword evidence="3" id="KW-0804">Transcription</keyword>
<keyword evidence="2" id="KW-0805">Transcription regulation</keyword>
<feature type="compositionally biased region" description="Polar residues" evidence="5">
    <location>
        <begin position="1"/>
        <end position="16"/>
    </location>
</feature>
<dbReference type="AlphaFoldDB" id="A0A4Y9ZL66"/>
<dbReference type="OrthoDB" id="159299at2759"/>
<evidence type="ECO:0000256" key="3">
    <source>
        <dbReference type="ARBA" id="ARBA00023163"/>
    </source>
</evidence>
<evidence type="ECO:0000256" key="2">
    <source>
        <dbReference type="ARBA" id="ARBA00023015"/>
    </source>
</evidence>
<dbReference type="InterPro" id="IPR037525">
    <property type="entry name" value="Velvet_dom"/>
</dbReference>
<comment type="caution">
    <text evidence="7">The sequence shown here is derived from an EMBL/GenBank/DDBJ whole genome shotgun (WGS) entry which is preliminary data.</text>
</comment>
<dbReference type="Gene3D" id="2.60.40.3960">
    <property type="entry name" value="Velvet domain"/>
    <property type="match status" value="1"/>
</dbReference>
<organism evidence="7 8">
    <name type="scientific">Hericium alpestre</name>
    <dbReference type="NCBI Taxonomy" id="135208"/>
    <lineage>
        <taxon>Eukaryota</taxon>
        <taxon>Fungi</taxon>
        <taxon>Dikarya</taxon>
        <taxon>Basidiomycota</taxon>
        <taxon>Agaricomycotina</taxon>
        <taxon>Agaricomycetes</taxon>
        <taxon>Russulales</taxon>
        <taxon>Hericiaceae</taxon>
        <taxon>Hericium</taxon>
    </lineage>
</organism>
<dbReference type="InterPro" id="IPR038491">
    <property type="entry name" value="Velvet_dom_sf"/>
</dbReference>
<dbReference type="STRING" id="135208.A0A4Y9ZL66"/>
<evidence type="ECO:0000256" key="1">
    <source>
        <dbReference type="ARBA" id="ARBA00004123"/>
    </source>
</evidence>
<sequence length="372" mass="39734">MSSPDAPNQPSSSQDATDFLRNASFSRGEQSAPPPENVTASDLLLGAYDPAKLHPLAGLGDKLDYLLLDDDKVSELPGSGTAIPSRGWSDDLCYGTGTMYLSGLALGGVWGFREGAGRPLAVSNTRLRINSILNSITRRGTFLGNSAGVVALAYNGINSTIDALRGKHDTFGSMTAGALTGALYKSTAGVKPALAAATLVSAFHPDHPPPYAFSISVKVEQNELSSDYRIYHLEIVQQPETSAEFGTAALSRLPLAPPLVVQLIIRDGRGNILDSEPDLPFLISHLSLYTADGATALDTSSRPGTHFPPDRLLYGNLVSSPHHLRNLQGRAGVYFLFPDVSIRVQGRYSLRVTLMRLSGHVRRPRSASRALS</sequence>
<evidence type="ECO:0000259" key="6">
    <source>
        <dbReference type="PROSITE" id="PS51821"/>
    </source>
</evidence>
<name>A0A4Y9ZL66_9AGAM</name>
<keyword evidence="4" id="KW-0539">Nucleus</keyword>
<evidence type="ECO:0000313" key="7">
    <source>
        <dbReference type="EMBL" id="TFY74827.1"/>
    </source>
</evidence>
<dbReference type="EMBL" id="SFCI01001853">
    <property type="protein sequence ID" value="TFY74827.1"/>
    <property type="molecule type" value="Genomic_DNA"/>
</dbReference>
<reference evidence="7 8" key="1">
    <citation type="submission" date="2019-02" db="EMBL/GenBank/DDBJ databases">
        <title>Genome sequencing of the rare red list fungi Hericium alpestre (H. flagellum).</title>
        <authorList>
            <person name="Buettner E."/>
            <person name="Kellner H."/>
        </authorList>
    </citation>
    <scope>NUCLEOTIDE SEQUENCE [LARGE SCALE GENOMIC DNA]</scope>
    <source>
        <strain evidence="7 8">DSM 108284</strain>
    </source>
</reference>
<dbReference type="InterPro" id="IPR021740">
    <property type="entry name" value="Velvet"/>
</dbReference>